<evidence type="ECO:0000256" key="2">
    <source>
        <dbReference type="ARBA" id="ARBA00022679"/>
    </source>
</evidence>
<evidence type="ECO:0000313" key="6">
    <source>
        <dbReference type="Proteomes" id="UP000824123"/>
    </source>
</evidence>
<feature type="compositionally biased region" description="Basic and acidic residues" evidence="3">
    <location>
        <begin position="288"/>
        <end position="302"/>
    </location>
</feature>
<name>A0A9D1S3R4_9FIRM</name>
<reference evidence="5" key="2">
    <citation type="journal article" date="2021" name="PeerJ">
        <title>Extensive microbial diversity within the chicken gut microbiome revealed by metagenomics and culture.</title>
        <authorList>
            <person name="Gilroy R."/>
            <person name="Ravi A."/>
            <person name="Getino M."/>
            <person name="Pursley I."/>
            <person name="Horton D.L."/>
            <person name="Alikhan N.F."/>
            <person name="Baker D."/>
            <person name="Gharbi K."/>
            <person name="Hall N."/>
            <person name="Watson M."/>
            <person name="Adriaenssens E.M."/>
            <person name="Foster-Nyarko E."/>
            <person name="Jarju S."/>
            <person name="Secka A."/>
            <person name="Antonio M."/>
            <person name="Oren A."/>
            <person name="Chaudhuri R.R."/>
            <person name="La Ragione R."/>
            <person name="Hildebrand F."/>
            <person name="Pallen M.J."/>
        </authorList>
    </citation>
    <scope>NUCLEOTIDE SEQUENCE</scope>
    <source>
        <strain evidence="5">ChiSxjej2B14-8506</strain>
    </source>
</reference>
<dbReference type="InterPro" id="IPR029044">
    <property type="entry name" value="Nucleotide-diphossugar_trans"/>
</dbReference>
<feature type="domain" description="Glycosyltransferase 2-like" evidence="4">
    <location>
        <begin position="7"/>
        <end position="171"/>
    </location>
</feature>
<dbReference type="InterPro" id="IPR001173">
    <property type="entry name" value="Glyco_trans_2-like"/>
</dbReference>
<keyword evidence="1" id="KW-0328">Glycosyltransferase</keyword>
<reference evidence="5" key="1">
    <citation type="submission" date="2020-10" db="EMBL/GenBank/DDBJ databases">
        <authorList>
            <person name="Gilroy R."/>
        </authorList>
    </citation>
    <scope>NUCLEOTIDE SEQUENCE</scope>
    <source>
        <strain evidence="5">ChiSxjej2B14-8506</strain>
    </source>
</reference>
<dbReference type="CDD" id="cd00761">
    <property type="entry name" value="Glyco_tranf_GTA_type"/>
    <property type="match status" value="1"/>
</dbReference>
<protein>
    <submittedName>
        <fullName evidence="5">Glycosyltransferase family 2 protein</fullName>
    </submittedName>
</protein>
<comment type="caution">
    <text evidence="5">The sequence shown here is derived from an EMBL/GenBank/DDBJ whole genome shotgun (WGS) entry which is preliminary data.</text>
</comment>
<evidence type="ECO:0000256" key="1">
    <source>
        <dbReference type="ARBA" id="ARBA00022676"/>
    </source>
</evidence>
<evidence type="ECO:0000259" key="4">
    <source>
        <dbReference type="Pfam" id="PF00535"/>
    </source>
</evidence>
<feature type="region of interest" description="Disordered" evidence="3">
    <location>
        <begin position="282"/>
        <end position="302"/>
    </location>
</feature>
<dbReference type="GO" id="GO:0016757">
    <property type="term" value="F:glycosyltransferase activity"/>
    <property type="evidence" value="ECO:0007669"/>
    <property type="project" value="UniProtKB-KW"/>
</dbReference>
<dbReference type="AlphaFoldDB" id="A0A9D1S3R4"/>
<dbReference type="PANTHER" id="PTHR22916:SF51">
    <property type="entry name" value="GLYCOSYLTRANSFERASE EPSH-RELATED"/>
    <property type="match status" value="1"/>
</dbReference>
<dbReference type="PANTHER" id="PTHR22916">
    <property type="entry name" value="GLYCOSYLTRANSFERASE"/>
    <property type="match status" value="1"/>
</dbReference>
<organism evidence="5 6">
    <name type="scientific">Candidatus Fimadaptatus faecigallinarum</name>
    <dbReference type="NCBI Taxonomy" id="2840814"/>
    <lineage>
        <taxon>Bacteria</taxon>
        <taxon>Bacillati</taxon>
        <taxon>Bacillota</taxon>
        <taxon>Clostridia</taxon>
        <taxon>Eubacteriales</taxon>
        <taxon>Candidatus Fimadaptatus</taxon>
    </lineage>
</organism>
<evidence type="ECO:0000256" key="3">
    <source>
        <dbReference type="SAM" id="MobiDB-lite"/>
    </source>
</evidence>
<accession>A0A9D1S3R4</accession>
<proteinExistence type="predicted"/>
<dbReference type="SUPFAM" id="SSF53448">
    <property type="entry name" value="Nucleotide-diphospho-sugar transferases"/>
    <property type="match status" value="1"/>
</dbReference>
<dbReference type="EMBL" id="DVNK01000005">
    <property type="protein sequence ID" value="HIU45771.1"/>
    <property type="molecule type" value="Genomic_DNA"/>
</dbReference>
<dbReference type="Gene3D" id="3.90.550.10">
    <property type="entry name" value="Spore Coat Polysaccharide Biosynthesis Protein SpsA, Chain A"/>
    <property type="match status" value="1"/>
</dbReference>
<evidence type="ECO:0000313" key="5">
    <source>
        <dbReference type="EMBL" id="HIU45771.1"/>
    </source>
</evidence>
<dbReference type="Proteomes" id="UP000824123">
    <property type="component" value="Unassembled WGS sequence"/>
</dbReference>
<keyword evidence="2" id="KW-0808">Transferase</keyword>
<sequence length="319" mass="36903">MDKPLVSIIVPVYNAEATLYACVKSICTQSYDNIEIILVNDGSKDDSLNICRAFAALDDRIKIIDKPNSGVSASRNVGIECALGKYVQFVDGDDYLSSEATRLMVERAEQTECDLVIAEFFRVVGRRMTASSNIAGGEVLTQREFVRYLMDSPLNFYYGVMWNKLYRRDIIMQYDIRCCAELNWCEDFLFNMDYYARVNSVAAVDTPIYYYVKRRGSLSNSYISMAPSRVFKMKRTMYAQYKALLEDMELYQQHRAQTRMFFIGYAKDGGVPPFAPIKAEKACQQARRRGEQSRKRLKKYRAEAVRSKVYKPRRDQVRM</sequence>
<gene>
    <name evidence="5" type="ORF">IAC59_00755</name>
</gene>
<dbReference type="Pfam" id="PF00535">
    <property type="entry name" value="Glycos_transf_2"/>
    <property type="match status" value="1"/>
</dbReference>